<evidence type="ECO:0000259" key="3">
    <source>
        <dbReference type="PROSITE" id="PS51371"/>
    </source>
</evidence>
<dbReference type="KEGG" id="smo:SELMODRAFT_81368"/>
<dbReference type="InParanoid" id="D8QZL3"/>
<sequence length="168" mass="18469">KHNYYTICNFIMPKKDPFCVQVSTTVDDALKLLMDNRITGLPVIDKDRKLVGVVSDYDLLALDSISGKRPSTNSLFPEAGSTWKAFKEIQHLPTKTQGKTVGDLMTPLPLVVRASCCGRVLKTGNEELDLLDCENSLVNFQVGLITRGNVVRAALQVKRAAEENTSSS</sequence>
<dbReference type="Gramene" id="EFJ34820">
    <property type="protein sequence ID" value="EFJ34820"/>
    <property type="gene ID" value="SELMODRAFT_81368"/>
</dbReference>
<dbReference type="Pfam" id="PF00571">
    <property type="entry name" value="CBS"/>
    <property type="match status" value="1"/>
</dbReference>
<name>D8QZL3_SELML</name>
<dbReference type="Gene3D" id="3.10.580.10">
    <property type="entry name" value="CBS-domain"/>
    <property type="match status" value="1"/>
</dbReference>
<keyword evidence="5" id="KW-1185">Reference proteome</keyword>
<evidence type="ECO:0000256" key="2">
    <source>
        <dbReference type="PROSITE-ProRule" id="PRU00703"/>
    </source>
</evidence>
<dbReference type="STRING" id="88036.D8QZL3"/>
<dbReference type="eggNOG" id="ENOG502QTH1">
    <property type="taxonomic scope" value="Eukaryota"/>
</dbReference>
<feature type="domain" description="CBS" evidence="3">
    <location>
        <begin position="12"/>
        <end position="71"/>
    </location>
</feature>
<accession>D8QZL3</accession>
<evidence type="ECO:0000256" key="1">
    <source>
        <dbReference type="ARBA" id="ARBA00022737"/>
    </source>
</evidence>
<evidence type="ECO:0000313" key="5">
    <source>
        <dbReference type="Proteomes" id="UP000001514"/>
    </source>
</evidence>
<dbReference type="InterPro" id="IPR051462">
    <property type="entry name" value="CBS_domain-containing"/>
</dbReference>
<dbReference type="InterPro" id="IPR000644">
    <property type="entry name" value="CBS_dom"/>
</dbReference>
<reference evidence="4 5" key="1">
    <citation type="journal article" date="2011" name="Science">
        <title>The Selaginella genome identifies genetic changes associated with the evolution of vascular plants.</title>
        <authorList>
            <person name="Banks J.A."/>
            <person name="Nishiyama T."/>
            <person name="Hasebe M."/>
            <person name="Bowman J.L."/>
            <person name="Gribskov M."/>
            <person name="dePamphilis C."/>
            <person name="Albert V.A."/>
            <person name="Aono N."/>
            <person name="Aoyama T."/>
            <person name="Ambrose B.A."/>
            <person name="Ashton N.W."/>
            <person name="Axtell M.J."/>
            <person name="Barker E."/>
            <person name="Barker M.S."/>
            <person name="Bennetzen J.L."/>
            <person name="Bonawitz N.D."/>
            <person name="Chapple C."/>
            <person name="Cheng C."/>
            <person name="Correa L.G."/>
            <person name="Dacre M."/>
            <person name="DeBarry J."/>
            <person name="Dreyer I."/>
            <person name="Elias M."/>
            <person name="Engstrom E.M."/>
            <person name="Estelle M."/>
            <person name="Feng L."/>
            <person name="Finet C."/>
            <person name="Floyd S.K."/>
            <person name="Frommer W.B."/>
            <person name="Fujita T."/>
            <person name="Gramzow L."/>
            <person name="Gutensohn M."/>
            <person name="Harholt J."/>
            <person name="Hattori M."/>
            <person name="Heyl A."/>
            <person name="Hirai T."/>
            <person name="Hiwatashi Y."/>
            <person name="Ishikawa M."/>
            <person name="Iwata M."/>
            <person name="Karol K.G."/>
            <person name="Koehler B."/>
            <person name="Kolukisaoglu U."/>
            <person name="Kubo M."/>
            <person name="Kurata T."/>
            <person name="Lalonde S."/>
            <person name="Li K."/>
            <person name="Li Y."/>
            <person name="Litt A."/>
            <person name="Lyons E."/>
            <person name="Manning G."/>
            <person name="Maruyama T."/>
            <person name="Michael T.P."/>
            <person name="Mikami K."/>
            <person name="Miyazaki S."/>
            <person name="Morinaga S."/>
            <person name="Murata T."/>
            <person name="Mueller-Roeber B."/>
            <person name="Nelson D.R."/>
            <person name="Obara M."/>
            <person name="Oguri Y."/>
            <person name="Olmstead R.G."/>
            <person name="Onodera N."/>
            <person name="Petersen B.L."/>
            <person name="Pils B."/>
            <person name="Prigge M."/>
            <person name="Rensing S.A."/>
            <person name="Riano-Pachon D.M."/>
            <person name="Roberts A.W."/>
            <person name="Sato Y."/>
            <person name="Scheller H.V."/>
            <person name="Schulz B."/>
            <person name="Schulz C."/>
            <person name="Shakirov E.V."/>
            <person name="Shibagaki N."/>
            <person name="Shinohara N."/>
            <person name="Shippen D.E."/>
            <person name="Soerensen I."/>
            <person name="Sotooka R."/>
            <person name="Sugimoto N."/>
            <person name="Sugita M."/>
            <person name="Sumikawa N."/>
            <person name="Tanurdzic M."/>
            <person name="Theissen G."/>
            <person name="Ulvskov P."/>
            <person name="Wakazuki S."/>
            <person name="Weng J.K."/>
            <person name="Willats W.W."/>
            <person name="Wipf D."/>
            <person name="Wolf P.G."/>
            <person name="Yang L."/>
            <person name="Zimmer A.D."/>
            <person name="Zhu Q."/>
            <person name="Mitros T."/>
            <person name="Hellsten U."/>
            <person name="Loque D."/>
            <person name="Otillar R."/>
            <person name="Salamov A."/>
            <person name="Schmutz J."/>
            <person name="Shapiro H."/>
            <person name="Lindquist E."/>
            <person name="Lucas S."/>
            <person name="Rokhsar D."/>
            <person name="Grigoriev I.V."/>
        </authorList>
    </citation>
    <scope>NUCLEOTIDE SEQUENCE [LARGE SCALE GENOMIC DNA]</scope>
</reference>
<keyword evidence="2" id="KW-0129">CBS domain</keyword>
<dbReference type="PROSITE" id="PS51371">
    <property type="entry name" value="CBS"/>
    <property type="match status" value="1"/>
</dbReference>
<dbReference type="SUPFAM" id="SSF54631">
    <property type="entry name" value="CBS-domain pair"/>
    <property type="match status" value="1"/>
</dbReference>
<dbReference type="SMART" id="SM00116">
    <property type="entry name" value="CBS"/>
    <property type="match status" value="1"/>
</dbReference>
<dbReference type="Proteomes" id="UP000001514">
    <property type="component" value="Unassembled WGS sequence"/>
</dbReference>
<dbReference type="HOGENOM" id="CLU_040681_9_0_1"/>
<protein>
    <recommendedName>
        <fullName evidence="3">CBS domain-containing protein</fullName>
    </recommendedName>
</protein>
<gene>
    <name evidence="4" type="ORF">SELMODRAFT_81368</name>
</gene>
<dbReference type="OMA" id="FRRCLPQ"/>
<dbReference type="PANTHER" id="PTHR48108:SF6">
    <property type="entry name" value="CBS DOMAIN-CONTAINING PROTEIN CBSX1, CHLOROPLASTIC"/>
    <property type="match status" value="1"/>
</dbReference>
<dbReference type="EMBL" id="GL377569">
    <property type="protein sequence ID" value="EFJ34820.1"/>
    <property type="molecule type" value="Genomic_DNA"/>
</dbReference>
<keyword evidence="1" id="KW-0677">Repeat</keyword>
<dbReference type="InterPro" id="IPR046342">
    <property type="entry name" value="CBS_dom_sf"/>
</dbReference>
<dbReference type="PANTHER" id="PTHR48108">
    <property type="entry name" value="CBS DOMAIN-CONTAINING PROTEIN CBSX2, CHLOROPLASTIC"/>
    <property type="match status" value="1"/>
</dbReference>
<dbReference type="AlphaFoldDB" id="D8QZL3"/>
<organism evidence="5">
    <name type="scientific">Selaginella moellendorffii</name>
    <name type="common">Spikemoss</name>
    <dbReference type="NCBI Taxonomy" id="88036"/>
    <lineage>
        <taxon>Eukaryota</taxon>
        <taxon>Viridiplantae</taxon>
        <taxon>Streptophyta</taxon>
        <taxon>Embryophyta</taxon>
        <taxon>Tracheophyta</taxon>
        <taxon>Lycopodiopsida</taxon>
        <taxon>Selaginellales</taxon>
        <taxon>Selaginellaceae</taxon>
        <taxon>Selaginella</taxon>
    </lineage>
</organism>
<evidence type="ECO:0000313" key="4">
    <source>
        <dbReference type="EMBL" id="EFJ34820.1"/>
    </source>
</evidence>
<dbReference type="FunCoup" id="D8QZL3">
    <property type="interactions" value="430"/>
</dbReference>
<feature type="non-terminal residue" evidence="4">
    <location>
        <position position="1"/>
    </location>
</feature>
<proteinExistence type="predicted"/>